<feature type="active site" description="Nucleophile" evidence="6">
    <location>
        <position position="113"/>
    </location>
</feature>
<dbReference type="AlphaFoldDB" id="A0AAJ6BIN4"/>
<comment type="catalytic activity">
    <reaction evidence="5 6 8">
        <text>Hydrolysis of proteins to small peptides in the presence of ATP and magnesium. alpha-casein is the usual test substrate. In the absence of ATP, only oligopeptides shorter than five residues are hydrolyzed (such as succinyl-Leu-Tyr-|-NHMec, and Leu-Tyr-Leu-|-Tyr-Trp, in which cleavage of the -Tyr-|-Leu- and -Tyr-|-Trp bonds also occurs).</text>
        <dbReference type="EC" id="3.4.21.92"/>
    </reaction>
</comment>
<comment type="function">
    <text evidence="6 10">Cleaves peptides in various proteins in a process that requires ATP hydrolysis. Has a chymotrypsin-like activity. Plays a major role in the degradation of misfolded proteins.</text>
</comment>
<reference evidence="12" key="1">
    <citation type="submission" date="2023-03" db="EMBL/GenBank/DDBJ databases">
        <title>Andean soil-derived lignocellulolytic bacterial consortium as a source of novel taxa and putative plastic-active enzymes.</title>
        <authorList>
            <person name="Diaz-Garcia L."/>
            <person name="Chuvochina M."/>
            <person name="Feuerriegel G."/>
            <person name="Bunk B."/>
            <person name="Sproer C."/>
            <person name="Streit W.R."/>
            <person name="Rodriguez L.M."/>
            <person name="Overmann J."/>
            <person name="Jimenez D.J."/>
        </authorList>
    </citation>
    <scope>NUCLEOTIDE SEQUENCE</scope>
    <source>
        <strain evidence="12">MAG 7</strain>
    </source>
</reference>
<dbReference type="GO" id="GO:0005737">
    <property type="term" value="C:cytoplasm"/>
    <property type="evidence" value="ECO:0007669"/>
    <property type="project" value="UniProtKB-SubCell"/>
</dbReference>
<evidence type="ECO:0000256" key="3">
    <source>
        <dbReference type="ARBA" id="ARBA00022801"/>
    </source>
</evidence>
<dbReference type="GO" id="GO:0006515">
    <property type="term" value="P:protein quality control for misfolded or incompletely synthesized proteins"/>
    <property type="evidence" value="ECO:0007669"/>
    <property type="project" value="TreeGrafter"/>
</dbReference>
<proteinExistence type="inferred from homology"/>
<evidence type="ECO:0000256" key="9">
    <source>
        <dbReference type="RuleBase" id="RU000549"/>
    </source>
</evidence>
<feature type="active site" evidence="6 8">
    <location>
        <position position="138"/>
    </location>
</feature>
<evidence type="ECO:0000256" key="11">
    <source>
        <dbReference type="RuleBase" id="RU003567"/>
    </source>
</evidence>
<dbReference type="GO" id="GO:0004252">
    <property type="term" value="F:serine-type endopeptidase activity"/>
    <property type="evidence" value="ECO:0007669"/>
    <property type="project" value="UniProtKB-UniRule"/>
</dbReference>
<dbReference type="Proteomes" id="UP001220610">
    <property type="component" value="Chromosome"/>
</dbReference>
<dbReference type="InterPro" id="IPR001907">
    <property type="entry name" value="ClpP"/>
</dbReference>
<evidence type="ECO:0000256" key="5">
    <source>
        <dbReference type="ARBA" id="ARBA00034021"/>
    </source>
</evidence>
<gene>
    <name evidence="6" type="primary">clpP</name>
    <name evidence="12" type="ORF">P0Y53_08180</name>
</gene>
<dbReference type="GO" id="GO:0051117">
    <property type="term" value="F:ATPase binding"/>
    <property type="evidence" value="ECO:0007669"/>
    <property type="project" value="TreeGrafter"/>
</dbReference>
<dbReference type="GO" id="GO:0009368">
    <property type="term" value="C:endopeptidase Clp complex"/>
    <property type="evidence" value="ECO:0007669"/>
    <property type="project" value="TreeGrafter"/>
</dbReference>
<keyword evidence="2 6" id="KW-0645">Protease</keyword>
<evidence type="ECO:0000256" key="1">
    <source>
        <dbReference type="ARBA" id="ARBA00007039"/>
    </source>
</evidence>
<dbReference type="InterPro" id="IPR018215">
    <property type="entry name" value="ClpP_Ser_AS"/>
</dbReference>
<feature type="active site" evidence="7">
    <location>
        <position position="113"/>
    </location>
</feature>
<protein>
    <recommendedName>
        <fullName evidence="6 11">ATP-dependent Clp protease proteolytic subunit</fullName>
        <ecNumber evidence="6 9">3.4.21.92</ecNumber>
    </recommendedName>
    <alternativeName>
        <fullName evidence="6">Endopeptidase Clp</fullName>
    </alternativeName>
</protein>
<evidence type="ECO:0000256" key="6">
    <source>
        <dbReference type="HAMAP-Rule" id="MF_00444"/>
    </source>
</evidence>
<name>A0AAJ6BIN4_9BACT</name>
<dbReference type="PANTHER" id="PTHR10381:SF11">
    <property type="entry name" value="ATP-DEPENDENT CLP PROTEASE PROTEOLYTIC SUBUNIT, MITOCHONDRIAL"/>
    <property type="match status" value="1"/>
</dbReference>
<comment type="similarity">
    <text evidence="1 6 11">Belongs to the peptidase S14 family.</text>
</comment>
<evidence type="ECO:0000256" key="10">
    <source>
        <dbReference type="RuleBase" id="RU000550"/>
    </source>
</evidence>
<comment type="subcellular location">
    <subcellularLocation>
        <location evidence="6">Cytoplasm</location>
    </subcellularLocation>
</comment>
<evidence type="ECO:0000256" key="8">
    <source>
        <dbReference type="PROSITE-ProRule" id="PRU10086"/>
    </source>
</evidence>
<evidence type="ECO:0000313" key="13">
    <source>
        <dbReference type="Proteomes" id="UP001220610"/>
    </source>
</evidence>
<dbReference type="GO" id="GO:0004176">
    <property type="term" value="F:ATP-dependent peptidase activity"/>
    <property type="evidence" value="ECO:0007669"/>
    <property type="project" value="InterPro"/>
</dbReference>
<dbReference type="Pfam" id="PF00574">
    <property type="entry name" value="CLP_protease"/>
    <property type="match status" value="1"/>
</dbReference>
<dbReference type="PRINTS" id="PR00127">
    <property type="entry name" value="CLPPROTEASEP"/>
</dbReference>
<keyword evidence="4 6" id="KW-0720">Serine protease</keyword>
<dbReference type="InterPro" id="IPR023562">
    <property type="entry name" value="ClpP/TepA"/>
</dbReference>
<dbReference type="PANTHER" id="PTHR10381">
    <property type="entry name" value="ATP-DEPENDENT CLP PROTEASE PROTEOLYTIC SUBUNIT"/>
    <property type="match status" value="1"/>
</dbReference>
<dbReference type="PROSITE" id="PS00381">
    <property type="entry name" value="CLP_PROTEASE_SER"/>
    <property type="match status" value="1"/>
</dbReference>
<comment type="subunit">
    <text evidence="6">Fourteen ClpP subunits assemble into 2 heptameric rings which stack back to back to give a disk-like structure with a central cavity, resembling the structure of eukaryotic proteasomes.</text>
</comment>
<dbReference type="InterPro" id="IPR033135">
    <property type="entry name" value="ClpP_His_AS"/>
</dbReference>
<dbReference type="SUPFAM" id="SSF52096">
    <property type="entry name" value="ClpP/crotonase"/>
    <property type="match status" value="1"/>
</dbReference>
<sequence>MSNYAKYYTNPYRMDDEEEKEEAPKSDLMMFSKKLEKYFFDTRSVYLWGVVDDKSARDITTKMLLLDVDKPGEEIRFFINSPGGVVTSGMVIYDTMKMLKSPVSTICMGLAASMGSILLSGGAKGRRFIYPHGEVMIHQPSLGGHLQGVSADLEIQAKQTRKVKEIGARILAENCGKKPEQIMKDFDRDYWMDAKEAIEYGIVDKITEKI</sequence>
<evidence type="ECO:0000256" key="2">
    <source>
        <dbReference type="ARBA" id="ARBA00022670"/>
    </source>
</evidence>
<dbReference type="HAMAP" id="MF_00444">
    <property type="entry name" value="ClpP"/>
    <property type="match status" value="1"/>
</dbReference>
<accession>A0AAJ6BIN4</accession>
<evidence type="ECO:0000256" key="7">
    <source>
        <dbReference type="PROSITE-ProRule" id="PRU10085"/>
    </source>
</evidence>
<dbReference type="CDD" id="cd07017">
    <property type="entry name" value="S14_ClpP_2"/>
    <property type="match status" value="1"/>
</dbReference>
<dbReference type="Gene3D" id="3.90.226.10">
    <property type="entry name" value="2-enoyl-CoA Hydratase, Chain A, domain 1"/>
    <property type="match status" value="1"/>
</dbReference>
<keyword evidence="6" id="KW-0963">Cytoplasm</keyword>
<dbReference type="EC" id="3.4.21.92" evidence="6 9"/>
<evidence type="ECO:0000256" key="4">
    <source>
        <dbReference type="ARBA" id="ARBA00022825"/>
    </source>
</evidence>
<keyword evidence="3 6" id="KW-0378">Hydrolase</keyword>
<dbReference type="InterPro" id="IPR029045">
    <property type="entry name" value="ClpP/crotonase-like_dom_sf"/>
</dbReference>
<dbReference type="EMBL" id="CP119311">
    <property type="protein sequence ID" value="WEK37477.1"/>
    <property type="molecule type" value="Genomic_DNA"/>
</dbReference>
<evidence type="ECO:0000313" key="12">
    <source>
        <dbReference type="EMBL" id="WEK37477.1"/>
    </source>
</evidence>
<dbReference type="PROSITE" id="PS00382">
    <property type="entry name" value="CLP_PROTEASE_HIS"/>
    <property type="match status" value="1"/>
</dbReference>
<organism evidence="12 13">
    <name type="scientific">Candidatus Pseudobacter hemicellulosilyticus</name>
    <dbReference type="NCBI Taxonomy" id="3121375"/>
    <lineage>
        <taxon>Bacteria</taxon>
        <taxon>Pseudomonadati</taxon>
        <taxon>Bacteroidota</taxon>
        <taxon>Chitinophagia</taxon>
        <taxon>Chitinophagales</taxon>
        <taxon>Chitinophagaceae</taxon>
        <taxon>Pseudobacter</taxon>
    </lineage>
</organism>